<dbReference type="CDD" id="cd03822">
    <property type="entry name" value="GT4_mannosyltransferase-like"/>
    <property type="match status" value="1"/>
</dbReference>
<evidence type="ECO:0000313" key="2">
    <source>
        <dbReference type="EMBL" id="MCW1886004.1"/>
    </source>
</evidence>
<dbReference type="Gene3D" id="3.40.50.2000">
    <property type="entry name" value="Glycogen Phosphorylase B"/>
    <property type="match status" value="2"/>
</dbReference>
<keyword evidence="3" id="KW-1185">Reference proteome</keyword>
<protein>
    <submittedName>
        <fullName evidence="2">Glycosyltransferase family 4 protein</fullName>
    </submittedName>
</protein>
<sequence length="767" mass="84515">MESGTSTGREKMHFGSNDSNTRKIRKLVVLGNYVPKRCGIATFTEDLYQAVTSADPLLDCSVIAMGDRSDYPPEVALTIDPSDTSAYQRAADYVREVGADALCVQHEFGIYGGAAGSYLMPLLRHVKVPVITTLHSILRTPDIAQRKVMDELVQRSSRLVVMAEKGAEILSDVYGVDRAMIDVIPHGVPDFQWSESDPSKKELGYTGKKVLLTFGLLGPGKGIEFAIRSMPAIAKRHPEALYVVLGATHPNLVAHEGERYRESLQQLADDLGVTSHVHFENRFVDMLTLKRYIAAADIYLTPYPNQAQITSGTLAYAFGAGKAVISTPYWHAQELLSRGGGLLVEPRDAGAISTAVNRLLDDPVEMDLLRRTAFKQGREMTWTRVGELYLDSFGNAAAGTPLDHPAPSIRRLEDLPPLKLDHLERLTDRTGLFQHATFDIPNYHEGYCTDDNARAFILTVQLESAAAQPALRLMASTYLAFLASAFNQGNGRFRNFMSHSRQWLEEAGSEDSHGRALWAVGRGAAGSRRDGWRLLCIDLFQRGLPVVEHFSSPRAWAFALLGMQEYLSAYPSDLGVHRLRGIMVERLLKCWQECAGDEWNWFEDVLTYDNARIPQALILAGSELPESGALEAGLASLEWLMKVQTADFGHFRPIGNNGFYSRDGDRADFDQQPLEAQATVAACLSAWQVTGESSWLDAAKRAFEWFLGRNDVGLPLHDADTGGCCDGLQPDRVNANQGAESSLAFSLSLAELRDAMAAKTETVKQIA</sequence>
<evidence type="ECO:0000259" key="1">
    <source>
        <dbReference type="Pfam" id="PF13439"/>
    </source>
</evidence>
<name>A0ABT3FRS7_9BACT</name>
<proteinExistence type="predicted"/>
<dbReference type="SUPFAM" id="SSF48208">
    <property type="entry name" value="Six-hairpin glycosidases"/>
    <property type="match status" value="1"/>
</dbReference>
<dbReference type="Proteomes" id="UP001207930">
    <property type="component" value="Unassembled WGS sequence"/>
</dbReference>
<dbReference type="Pfam" id="PF13439">
    <property type="entry name" value="Glyco_transf_4"/>
    <property type="match status" value="1"/>
</dbReference>
<dbReference type="PANTHER" id="PTHR12526">
    <property type="entry name" value="GLYCOSYLTRANSFERASE"/>
    <property type="match status" value="1"/>
</dbReference>
<dbReference type="InterPro" id="IPR028098">
    <property type="entry name" value="Glyco_trans_4-like_N"/>
</dbReference>
<dbReference type="InterPro" id="IPR008928">
    <property type="entry name" value="6-hairpin_glycosidase_sf"/>
</dbReference>
<comment type="caution">
    <text evidence="2">The sequence shown here is derived from an EMBL/GenBank/DDBJ whole genome shotgun (WGS) entry which is preliminary data.</text>
</comment>
<dbReference type="EMBL" id="JAPDDS010000008">
    <property type="protein sequence ID" value="MCW1886004.1"/>
    <property type="molecule type" value="Genomic_DNA"/>
</dbReference>
<accession>A0ABT3FRS7</accession>
<dbReference type="PANTHER" id="PTHR12526:SF572">
    <property type="entry name" value="BLL5144 PROTEIN"/>
    <property type="match status" value="1"/>
</dbReference>
<reference evidence="2 3" key="1">
    <citation type="submission" date="2022-10" db="EMBL/GenBank/DDBJ databases">
        <title>Luteolibacter flavescens strain MCCC 1K03193, whole genome shotgun sequencing project.</title>
        <authorList>
            <person name="Zhao G."/>
            <person name="Shen L."/>
        </authorList>
    </citation>
    <scope>NUCLEOTIDE SEQUENCE [LARGE SCALE GENOMIC DNA]</scope>
    <source>
        <strain evidence="2 3">MCCC 1K03193</strain>
    </source>
</reference>
<organism evidence="2 3">
    <name type="scientific">Luteolibacter flavescens</name>
    <dbReference type="NCBI Taxonomy" id="1859460"/>
    <lineage>
        <taxon>Bacteria</taxon>
        <taxon>Pseudomonadati</taxon>
        <taxon>Verrucomicrobiota</taxon>
        <taxon>Verrucomicrobiia</taxon>
        <taxon>Verrucomicrobiales</taxon>
        <taxon>Verrucomicrobiaceae</taxon>
        <taxon>Luteolibacter</taxon>
    </lineage>
</organism>
<dbReference type="Pfam" id="PF13692">
    <property type="entry name" value="Glyco_trans_1_4"/>
    <property type="match status" value="1"/>
</dbReference>
<evidence type="ECO:0000313" key="3">
    <source>
        <dbReference type="Proteomes" id="UP001207930"/>
    </source>
</evidence>
<dbReference type="SUPFAM" id="SSF53756">
    <property type="entry name" value="UDP-Glycosyltransferase/glycogen phosphorylase"/>
    <property type="match status" value="1"/>
</dbReference>
<feature type="domain" description="Glycosyltransferase subfamily 4-like N-terminal" evidence="1">
    <location>
        <begin position="85"/>
        <end position="188"/>
    </location>
</feature>
<gene>
    <name evidence="2" type="ORF">OKA04_14800</name>
</gene>